<organism evidence="2 3">
    <name type="scientific">Bacteroides caccae</name>
    <dbReference type="NCBI Taxonomy" id="47678"/>
    <lineage>
        <taxon>Bacteria</taxon>
        <taxon>Pseudomonadati</taxon>
        <taxon>Bacteroidota</taxon>
        <taxon>Bacteroidia</taxon>
        <taxon>Bacteroidales</taxon>
        <taxon>Bacteroidaceae</taxon>
        <taxon>Bacteroides</taxon>
    </lineage>
</organism>
<dbReference type="Proteomes" id="UP000095657">
    <property type="component" value="Unassembled WGS sequence"/>
</dbReference>
<keyword evidence="1" id="KW-0732">Signal</keyword>
<protein>
    <recommendedName>
        <fullName evidence="4">DUF4468 domain-containing protein</fullName>
    </recommendedName>
</protein>
<evidence type="ECO:0008006" key="4">
    <source>
        <dbReference type="Google" id="ProtNLM"/>
    </source>
</evidence>
<reference evidence="2 3" key="1">
    <citation type="submission" date="2015-09" db="EMBL/GenBank/DDBJ databases">
        <authorList>
            <consortium name="Pathogen Informatics"/>
        </authorList>
    </citation>
    <scope>NUCLEOTIDE SEQUENCE [LARGE SCALE GENOMIC DNA]</scope>
    <source>
        <strain evidence="2 3">2789STDY5834880</strain>
    </source>
</reference>
<dbReference type="STRING" id="47678.ERS852494_00962"/>
<dbReference type="AlphaFoldDB" id="A0A174IQB4"/>
<name>A0A174IQB4_9BACE</name>
<dbReference type="RefSeq" id="WP_008765927.1">
    <property type="nucleotide sequence ID" value="NZ_CZAI01000002.1"/>
</dbReference>
<evidence type="ECO:0000313" key="3">
    <source>
        <dbReference type="Proteomes" id="UP000095657"/>
    </source>
</evidence>
<evidence type="ECO:0000256" key="1">
    <source>
        <dbReference type="SAM" id="SignalP"/>
    </source>
</evidence>
<accession>A0A174IQB4</accession>
<gene>
    <name evidence="2" type="ORF">ERS852494_00962</name>
</gene>
<sequence>MKYICLFLFACISIISKAQTLILSENDSTVMTEYNDGNLWAYRNANGFIVGLTTYETKDDYGKYYRIDVFIKNQCDSSVIFTPDDVTSHLLTNRGDNYQLMVYTNEAFQKKIRKSQNWAMALYGFSSGLSAGSAGYSTSYSTSYSSNGTAYTTVTNHYDANAAFQANMASSYQLQTLGKMMDNDREIKRQGYLKKTTVHPNEGIIGYMNIKRKKGKILTINIPISGYVYSFDWDVSK</sequence>
<feature type="chain" id="PRO_5008024491" description="DUF4468 domain-containing protein" evidence="1">
    <location>
        <begin position="19"/>
        <end position="237"/>
    </location>
</feature>
<evidence type="ECO:0000313" key="2">
    <source>
        <dbReference type="EMBL" id="CUO87508.1"/>
    </source>
</evidence>
<dbReference type="EMBL" id="CZAI01000002">
    <property type="protein sequence ID" value="CUO87508.1"/>
    <property type="molecule type" value="Genomic_DNA"/>
</dbReference>
<proteinExistence type="predicted"/>
<feature type="signal peptide" evidence="1">
    <location>
        <begin position="1"/>
        <end position="18"/>
    </location>
</feature>